<reference evidence="2 3" key="1">
    <citation type="submission" date="2013-11" db="EMBL/GenBank/DDBJ databases">
        <title>Draft genome of the bovine lungworm Dictyocaulus viviparus.</title>
        <authorList>
            <person name="Mitreva M."/>
        </authorList>
    </citation>
    <scope>NUCLEOTIDE SEQUENCE [LARGE SCALE GENOMIC DNA]</scope>
    <source>
        <strain evidence="2 3">HannoverDv2000</strain>
    </source>
</reference>
<protein>
    <submittedName>
        <fullName evidence="2">Uncharacterized protein</fullName>
    </submittedName>
</protein>
<feature type="chain" id="PRO_5002335793" evidence="1">
    <location>
        <begin position="20"/>
        <end position="115"/>
    </location>
</feature>
<proteinExistence type="predicted"/>
<name>A0A0D8XI38_DICVI</name>
<sequence>MSISWLILLVCIAVPSVSAECQKGDPEVMSKEQLPEDILEQLKGLGHSMGDDDLLAKILVTSDDGTPPFYLVVFGGEDGTKSYLKLGFDGEGLKPSDQEEYKNYTSRCTSSNILP</sequence>
<reference evidence="3" key="2">
    <citation type="journal article" date="2016" name="Sci. Rep.">
        <title>Dictyocaulus viviparus genome, variome and transcriptome elucidate lungworm biology and support future intervention.</title>
        <authorList>
            <person name="McNulty S.N."/>
            <person name="Strube C."/>
            <person name="Rosa B.A."/>
            <person name="Martin J.C."/>
            <person name="Tyagi R."/>
            <person name="Choi Y.J."/>
            <person name="Wang Q."/>
            <person name="Hallsworth Pepin K."/>
            <person name="Zhang X."/>
            <person name="Ozersky P."/>
            <person name="Wilson R.K."/>
            <person name="Sternberg P.W."/>
            <person name="Gasser R.B."/>
            <person name="Mitreva M."/>
        </authorList>
    </citation>
    <scope>NUCLEOTIDE SEQUENCE [LARGE SCALE GENOMIC DNA]</scope>
    <source>
        <strain evidence="3">HannoverDv2000</strain>
    </source>
</reference>
<gene>
    <name evidence="2" type="ORF">DICVIV_09657</name>
</gene>
<keyword evidence="1" id="KW-0732">Signal</keyword>
<feature type="signal peptide" evidence="1">
    <location>
        <begin position="1"/>
        <end position="19"/>
    </location>
</feature>
<dbReference type="Proteomes" id="UP000053766">
    <property type="component" value="Unassembled WGS sequence"/>
</dbReference>
<evidence type="ECO:0000313" key="3">
    <source>
        <dbReference type="Proteomes" id="UP000053766"/>
    </source>
</evidence>
<organism evidence="2 3">
    <name type="scientific">Dictyocaulus viviparus</name>
    <name type="common">Bovine lungworm</name>
    <dbReference type="NCBI Taxonomy" id="29172"/>
    <lineage>
        <taxon>Eukaryota</taxon>
        <taxon>Metazoa</taxon>
        <taxon>Ecdysozoa</taxon>
        <taxon>Nematoda</taxon>
        <taxon>Chromadorea</taxon>
        <taxon>Rhabditida</taxon>
        <taxon>Rhabditina</taxon>
        <taxon>Rhabditomorpha</taxon>
        <taxon>Strongyloidea</taxon>
        <taxon>Metastrongylidae</taxon>
        <taxon>Dictyocaulus</taxon>
    </lineage>
</organism>
<evidence type="ECO:0000313" key="2">
    <source>
        <dbReference type="EMBL" id="KJH44315.1"/>
    </source>
</evidence>
<keyword evidence="3" id="KW-1185">Reference proteome</keyword>
<accession>A0A0D8XI38</accession>
<dbReference type="AlphaFoldDB" id="A0A0D8XI38"/>
<evidence type="ECO:0000256" key="1">
    <source>
        <dbReference type="SAM" id="SignalP"/>
    </source>
</evidence>
<dbReference type="EMBL" id="KN716483">
    <property type="protein sequence ID" value="KJH44315.1"/>
    <property type="molecule type" value="Genomic_DNA"/>
</dbReference>